<dbReference type="InterPro" id="IPR019265">
    <property type="entry name" value="RTRAF"/>
</dbReference>
<evidence type="ECO:0008006" key="3">
    <source>
        <dbReference type="Google" id="ProtNLM"/>
    </source>
</evidence>
<gene>
    <name evidence="1" type="ORF">Zmor_020697</name>
</gene>
<dbReference type="Pfam" id="PF10036">
    <property type="entry name" value="RLL"/>
    <property type="match status" value="1"/>
</dbReference>
<protein>
    <recommendedName>
        <fullName evidence="3">RNA transcription, translation and transport factor protein</fullName>
    </recommendedName>
</protein>
<accession>A0AA38I4I2</accession>
<keyword evidence="2" id="KW-1185">Reference proteome</keyword>
<name>A0AA38I4I2_9CUCU</name>
<comment type="caution">
    <text evidence="1">The sequence shown here is derived from an EMBL/GenBank/DDBJ whole genome shotgun (WGS) entry which is preliminary data.</text>
</comment>
<sequence length="245" mass="27280">MVKRLLSALEYPQSDSVNINDEVTFRKIVAWVELNKINKASPNVKNGLKNINSGDWPNVYAKYKNEIGLPNLESSQEQLQWLLGYAVQAETHTNRDVYLKHAVEHLKVTNVPSVVTENPLDKLDFHSKDFADGISNVAKLLNVTPHPDPIITLNAVAKLVTTRLSPQAQANPNEVIVKGTPFPFQDADLGFDLHDPVLNQAAKVLRILYIHDLRELQTRANELVVAVQNVTANPKTDTKLGKVGK</sequence>
<dbReference type="Proteomes" id="UP001168821">
    <property type="component" value="Unassembled WGS sequence"/>
</dbReference>
<reference evidence="1" key="1">
    <citation type="journal article" date="2023" name="G3 (Bethesda)">
        <title>Whole genome assemblies of Zophobas morio and Tenebrio molitor.</title>
        <authorList>
            <person name="Kaur S."/>
            <person name="Stinson S.A."/>
            <person name="diCenzo G.C."/>
        </authorList>
    </citation>
    <scope>NUCLEOTIDE SEQUENCE</scope>
    <source>
        <strain evidence="1">QUZm001</strain>
    </source>
</reference>
<evidence type="ECO:0000313" key="1">
    <source>
        <dbReference type="EMBL" id="KAJ3648930.1"/>
    </source>
</evidence>
<dbReference type="EMBL" id="JALNTZ010000006">
    <property type="protein sequence ID" value="KAJ3648930.1"/>
    <property type="molecule type" value="Genomic_DNA"/>
</dbReference>
<proteinExistence type="predicted"/>
<organism evidence="1 2">
    <name type="scientific">Zophobas morio</name>
    <dbReference type="NCBI Taxonomy" id="2755281"/>
    <lineage>
        <taxon>Eukaryota</taxon>
        <taxon>Metazoa</taxon>
        <taxon>Ecdysozoa</taxon>
        <taxon>Arthropoda</taxon>
        <taxon>Hexapoda</taxon>
        <taxon>Insecta</taxon>
        <taxon>Pterygota</taxon>
        <taxon>Neoptera</taxon>
        <taxon>Endopterygota</taxon>
        <taxon>Coleoptera</taxon>
        <taxon>Polyphaga</taxon>
        <taxon>Cucujiformia</taxon>
        <taxon>Tenebrionidae</taxon>
        <taxon>Zophobas</taxon>
    </lineage>
</organism>
<dbReference type="PANTHER" id="PTHR15924">
    <property type="entry name" value="CLE"/>
    <property type="match status" value="1"/>
</dbReference>
<dbReference type="AlphaFoldDB" id="A0AA38I4I2"/>
<evidence type="ECO:0000313" key="2">
    <source>
        <dbReference type="Proteomes" id="UP001168821"/>
    </source>
</evidence>